<keyword evidence="1" id="KW-1133">Transmembrane helix</keyword>
<dbReference type="AlphaFoldDB" id="A0A5D4SNX6"/>
<dbReference type="Proteomes" id="UP000323732">
    <property type="component" value="Unassembled WGS sequence"/>
</dbReference>
<feature type="transmembrane region" description="Helical" evidence="1">
    <location>
        <begin position="51"/>
        <end position="74"/>
    </location>
</feature>
<comment type="caution">
    <text evidence="2">The sequence shown here is derived from an EMBL/GenBank/DDBJ whole genome shotgun (WGS) entry which is preliminary data.</text>
</comment>
<evidence type="ECO:0000256" key="1">
    <source>
        <dbReference type="SAM" id="Phobius"/>
    </source>
</evidence>
<name>A0A5D4SNX6_9BACI</name>
<protein>
    <submittedName>
        <fullName evidence="2">Uncharacterized protein</fullName>
    </submittedName>
</protein>
<keyword evidence="1" id="KW-0472">Membrane</keyword>
<organism evidence="2 3">
    <name type="scientific">Bacillus infantis</name>
    <dbReference type="NCBI Taxonomy" id="324767"/>
    <lineage>
        <taxon>Bacteria</taxon>
        <taxon>Bacillati</taxon>
        <taxon>Bacillota</taxon>
        <taxon>Bacilli</taxon>
        <taxon>Bacillales</taxon>
        <taxon>Bacillaceae</taxon>
        <taxon>Bacillus</taxon>
    </lineage>
</organism>
<evidence type="ECO:0000313" key="2">
    <source>
        <dbReference type="EMBL" id="TYS65075.1"/>
    </source>
</evidence>
<gene>
    <name evidence="2" type="ORF">FZD47_06925</name>
</gene>
<dbReference type="RefSeq" id="WP_009793587.1">
    <property type="nucleotide sequence ID" value="NZ_JAZICA010000005.1"/>
</dbReference>
<reference evidence="2 3" key="1">
    <citation type="submission" date="2019-08" db="EMBL/GenBank/DDBJ databases">
        <title>Bacillus genomes from the desert of Cuatro Cienegas, Coahuila.</title>
        <authorList>
            <person name="Olmedo-Alvarez G."/>
        </authorList>
    </citation>
    <scope>NUCLEOTIDE SEQUENCE [LARGE SCALE GENOMIC DNA]</scope>
    <source>
        <strain evidence="2 3">CH37_1T</strain>
    </source>
</reference>
<dbReference type="EMBL" id="VTES01000002">
    <property type="protein sequence ID" value="TYS65075.1"/>
    <property type="molecule type" value="Genomic_DNA"/>
</dbReference>
<keyword evidence="1" id="KW-0812">Transmembrane</keyword>
<evidence type="ECO:0000313" key="3">
    <source>
        <dbReference type="Proteomes" id="UP000323732"/>
    </source>
</evidence>
<accession>A0A5D4SNX6</accession>
<sequence>MNSVDDRLRDLKQHFDPYISKDPVFTEKDKRLVRQKIATAKRKKEAPYPALFPKAAAWLTACVFFLSIGGFAGYQLGLLQTEGQSSTPQDAVIEEVPIDAGRNIFDPDEAEAGDSVAAMILSDLKSEGRHGAFQTVYAEFKGEKLLSGTVQSFGSSSGFLEGQFYFKPDAGTDALLPRFKGDTRESWITFENQEEFSDKIKMAAEEGGRIQVVIDAYTIRFAPSDSNNTARIKSIVKNTPVISIKQEGETVVPMEKGKGKAFISMDSTQKFTGGISLESLTPGRRYTVTLKSSANAGVVFGPAENIDIAEGSIEDDIYFIPDADGRLEVSMENPVRIIEGGGEYFLIVQAEGEMADMSVSRLFEFKK</sequence>
<proteinExistence type="predicted"/>